<evidence type="ECO:0000313" key="4">
    <source>
        <dbReference type="Proteomes" id="UP001501523"/>
    </source>
</evidence>
<feature type="coiled-coil region" evidence="1">
    <location>
        <begin position="56"/>
        <end position="104"/>
    </location>
</feature>
<gene>
    <name evidence="3" type="ORF">GCM10009105_27480</name>
</gene>
<dbReference type="InterPro" id="IPR046703">
    <property type="entry name" value="DUF6776"/>
</dbReference>
<sequence>MPSPIPSLVIRPHDPAQRRRAWLLLALAWLGSLLIVAAIVATVASRGPRSETITRLAEADRESEALKARIAVLERSEQVAKAALADVQQTLREREEEIDGLRVDLAFYGRLVGGGKREGLAVHALRVKPVKDSKAWNFTATLTQNFKRGQDIRGRVMLSVEGVAGGKLKTLDWSALTQGQDASGIEYSFKYFQQVSGTIMLPADFAANRVIVRADGDAGRVEQEFSWKDAVKGEESDDVRQ</sequence>
<dbReference type="Proteomes" id="UP001501523">
    <property type="component" value="Unassembled WGS sequence"/>
</dbReference>
<accession>A0ABP3TW99</accession>
<keyword evidence="4" id="KW-1185">Reference proteome</keyword>
<dbReference type="RefSeq" id="WP_343792101.1">
    <property type="nucleotide sequence ID" value="NZ_BAAAEU010000023.1"/>
</dbReference>
<keyword evidence="2" id="KW-0472">Membrane</keyword>
<evidence type="ECO:0000256" key="2">
    <source>
        <dbReference type="SAM" id="Phobius"/>
    </source>
</evidence>
<dbReference type="Pfam" id="PF20567">
    <property type="entry name" value="DUF6776"/>
    <property type="match status" value="1"/>
</dbReference>
<evidence type="ECO:0000256" key="1">
    <source>
        <dbReference type="SAM" id="Coils"/>
    </source>
</evidence>
<proteinExistence type="predicted"/>
<keyword evidence="2" id="KW-0812">Transmembrane</keyword>
<protein>
    <submittedName>
        <fullName evidence="3">Membrane protein</fullName>
    </submittedName>
</protein>
<organism evidence="3 4">
    <name type="scientific">Dokdonella soli</name>
    <dbReference type="NCBI Taxonomy" id="529810"/>
    <lineage>
        <taxon>Bacteria</taxon>
        <taxon>Pseudomonadati</taxon>
        <taxon>Pseudomonadota</taxon>
        <taxon>Gammaproteobacteria</taxon>
        <taxon>Lysobacterales</taxon>
        <taxon>Rhodanobacteraceae</taxon>
        <taxon>Dokdonella</taxon>
    </lineage>
</organism>
<dbReference type="EMBL" id="BAAAEU010000023">
    <property type="protein sequence ID" value="GAA0719155.1"/>
    <property type="molecule type" value="Genomic_DNA"/>
</dbReference>
<keyword evidence="2" id="KW-1133">Transmembrane helix</keyword>
<comment type="caution">
    <text evidence="3">The sequence shown here is derived from an EMBL/GenBank/DDBJ whole genome shotgun (WGS) entry which is preliminary data.</text>
</comment>
<feature type="transmembrane region" description="Helical" evidence="2">
    <location>
        <begin position="21"/>
        <end position="44"/>
    </location>
</feature>
<evidence type="ECO:0000313" key="3">
    <source>
        <dbReference type="EMBL" id="GAA0719155.1"/>
    </source>
</evidence>
<name>A0ABP3TW99_9GAMM</name>
<reference evidence="4" key="1">
    <citation type="journal article" date="2019" name="Int. J. Syst. Evol. Microbiol.">
        <title>The Global Catalogue of Microorganisms (GCM) 10K type strain sequencing project: providing services to taxonomists for standard genome sequencing and annotation.</title>
        <authorList>
            <consortium name="The Broad Institute Genomics Platform"/>
            <consortium name="The Broad Institute Genome Sequencing Center for Infectious Disease"/>
            <person name="Wu L."/>
            <person name="Ma J."/>
        </authorList>
    </citation>
    <scope>NUCLEOTIDE SEQUENCE [LARGE SCALE GENOMIC DNA]</scope>
    <source>
        <strain evidence="4">JCM 15421</strain>
    </source>
</reference>
<keyword evidence="1" id="KW-0175">Coiled coil</keyword>